<dbReference type="Gene3D" id="2.30.30.60">
    <property type="match status" value="1"/>
</dbReference>
<evidence type="ECO:0000256" key="4">
    <source>
        <dbReference type="ARBA" id="ARBA00023136"/>
    </source>
</evidence>
<keyword evidence="3 5" id="KW-1133">Transmembrane helix</keyword>
<feature type="transmembrane region" description="Helical" evidence="5">
    <location>
        <begin position="47"/>
        <end position="68"/>
    </location>
</feature>
<evidence type="ECO:0000256" key="2">
    <source>
        <dbReference type="ARBA" id="ARBA00022692"/>
    </source>
</evidence>
<evidence type="ECO:0000259" key="6">
    <source>
        <dbReference type="Pfam" id="PF00924"/>
    </source>
</evidence>
<feature type="domain" description="Mechanosensitive ion channel MscS" evidence="6">
    <location>
        <begin position="130"/>
        <end position="205"/>
    </location>
</feature>
<feature type="transmembrane region" description="Helical" evidence="5">
    <location>
        <begin position="112"/>
        <end position="142"/>
    </location>
</feature>
<dbReference type="PANTHER" id="PTHR30566:SF5">
    <property type="entry name" value="MECHANOSENSITIVE ION CHANNEL PROTEIN 1, MITOCHONDRIAL-RELATED"/>
    <property type="match status" value="1"/>
</dbReference>
<keyword evidence="8" id="KW-1185">Reference proteome</keyword>
<name>A0A9X4RV81_9FLAO</name>
<dbReference type="Pfam" id="PF00924">
    <property type="entry name" value="MS_channel_2nd"/>
    <property type="match status" value="1"/>
</dbReference>
<evidence type="ECO:0000313" key="7">
    <source>
        <dbReference type="EMBL" id="MDG4946411.1"/>
    </source>
</evidence>
<protein>
    <submittedName>
        <fullName evidence="7">Mechanosensitive ion channel family protein</fullName>
    </submittedName>
</protein>
<comment type="caution">
    <text evidence="7">The sequence shown here is derived from an EMBL/GenBank/DDBJ whole genome shotgun (WGS) entry which is preliminary data.</text>
</comment>
<organism evidence="7 8">
    <name type="scientific">Profundicola chukchiensis</name>
    <dbReference type="NCBI Taxonomy" id="2961959"/>
    <lineage>
        <taxon>Bacteria</taxon>
        <taxon>Pseudomonadati</taxon>
        <taxon>Bacteroidota</taxon>
        <taxon>Flavobacteriia</taxon>
        <taxon>Flavobacteriales</taxon>
        <taxon>Weeksellaceae</taxon>
        <taxon>Profundicola</taxon>
    </lineage>
</organism>
<sequence length="311" mass="36007">MEDANNKRWIIIYSITAIVLLVINYILDLPVFDHWEHFESLERFIPFVKNLMIALFFISLIFLIGKVVTRIVNKQNYLEGDKYNLNRIVRFLSIVFSLIIAASFMFQNLLAAAVSFGLITLVLGFALQQPITSFIAWVYLIFRRSYLVGDRIQIKNFRGDVVEIGYLDTSILECNGDYLGNDRSSGRVVRFPNSLILREEIINYSGPQTPFIWNETALQVAFTSDMEFIEKTLLEAAIEDFKTRYPKYVSSPRWEPAVYFRVNERAWMEAVISYPVMPRDTTIRRNAILKLALNKLNASPSKVQFPEGSLR</sequence>
<dbReference type="GO" id="GO:0008381">
    <property type="term" value="F:mechanosensitive monoatomic ion channel activity"/>
    <property type="evidence" value="ECO:0007669"/>
    <property type="project" value="UniProtKB-ARBA"/>
</dbReference>
<keyword evidence="4 5" id="KW-0472">Membrane</keyword>
<dbReference type="EMBL" id="JANCMU010000004">
    <property type="protein sequence ID" value="MDG4946411.1"/>
    <property type="molecule type" value="Genomic_DNA"/>
</dbReference>
<proteinExistence type="predicted"/>
<dbReference type="InterPro" id="IPR010920">
    <property type="entry name" value="LSM_dom_sf"/>
</dbReference>
<dbReference type="AlphaFoldDB" id="A0A9X4RV81"/>
<comment type="subcellular location">
    <subcellularLocation>
        <location evidence="1">Membrane</location>
    </subcellularLocation>
</comment>
<feature type="transmembrane region" description="Helical" evidence="5">
    <location>
        <begin position="9"/>
        <end position="27"/>
    </location>
</feature>
<evidence type="ECO:0000256" key="1">
    <source>
        <dbReference type="ARBA" id="ARBA00004370"/>
    </source>
</evidence>
<dbReference type="Gene3D" id="1.10.287.1260">
    <property type="match status" value="1"/>
</dbReference>
<dbReference type="Proteomes" id="UP001152599">
    <property type="component" value="Unassembled WGS sequence"/>
</dbReference>
<evidence type="ECO:0000313" key="8">
    <source>
        <dbReference type="Proteomes" id="UP001152599"/>
    </source>
</evidence>
<gene>
    <name evidence="7" type="ORF">NMK71_08290</name>
</gene>
<dbReference type="InterPro" id="IPR006685">
    <property type="entry name" value="MscS_channel_2nd"/>
</dbReference>
<reference evidence="7" key="1">
    <citation type="submission" date="2022-07" db="EMBL/GenBank/DDBJ databases">
        <title>Description and genome-wide analysis of Profundicola chukchiensis gen. nov., sp. nov., marine bacteria isolated from bottom sediments of the Chukchi Sea.</title>
        <authorList>
            <person name="Romanenko L."/>
            <person name="Otstavnykh N."/>
            <person name="Kurilenko V."/>
            <person name="Eremeev V."/>
            <person name="Velansky P."/>
            <person name="Mikhailov V."/>
            <person name="Isaeva M."/>
        </authorList>
    </citation>
    <scope>NUCLEOTIDE SEQUENCE</scope>
    <source>
        <strain evidence="7">KMM 9713</strain>
    </source>
</reference>
<dbReference type="InterPro" id="IPR023408">
    <property type="entry name" value="MscS_beta-dom_sf"/>
</dbReference>
<keyword evidence="2 5" id="KW-0812">Transmembrane</keyword>
<dbReference type="PANTHER" id="PTHR30566">
    <property type="entry name" value="YNAI-RELATED MECHANOSENSITIVE ION CHANNEL"/>
    <property type="match status" value="1"/>
</dbReference>
<accession>A0A9X4RV81</accession>
<dbReference type="SUPFAM" id="SSF50182">
    <property type="entry name" value="Sm-like ribonucleoproteins"/>
    <property type="match status" value="1"/>
</dbReference>
<evidence type="ECO:0000256" key="5">
    <source>
        <dbReference type="SAM" id="Phobius"/>
    </source>
</evidence>
<evidence type="ECO:0000256" key="3">
    <source>
        <dbReference type="ARBA" id="ARBA00022989"/>
    </source>
</evidence>
<dbReference type="RefSeq" id="WP_304420812.1">
    <property type="nucleotide sequence ID" value="NZ_JANCMU010000004.1"/>
</dbReference>
<dbReference type="GO" id="GO:0016020">
    <property type="term" value="C:membrane"/>
    <property type="evidence" value="ECO:0007669"/>
    <property type="project" value="UniProtKB-SubCell"/>
</dbReference>
<feature type="transmembrane region" description="Helical" evidence="5">
    <location>
        <begin position="88"/>
        <end position="106"/>
    </location>
</feature>